<gene>
    <name evidence="2" type="ORF">HGA11_19540</name>
</gene>
<name>A0A7X6MSF1_9MYCO</name>
<dbReference type="InterPro" id="IPR041129">
    <property type="entry name" value="CdiI_2"/>
</dbReference>
<dbReference type="Pfam" id="PF18593">
    <property type="entry name" value="CdiI_2"/>
    <property type="match status" value="1"/>
</dbReference>
<dbReference type="Proteomes" id="UP000518188">
    <property type="component" value="Unassembled WGS sequence"/>
</dbReference>
<feature type="domain" description="CdiI immunity protein" evidence="1">
    <location>
        <begin position="10"/>
        <end position="96"/>
    </location>
</feature>
<proteinExistence type="predicted"/>
<dbReference type="EMBL" id="JAAXPJ010000007">
    <property type="protein sequence ID" value="NKZ13173.1"/>
    <property type="molecule type" value="Genomic_DNA"/>
</dbReference>
<dbReference type="AlphaFoldDB" id="A0A7X6MSF1"/>
<accession>A0A7X6MSF1</accession>
<protein>
    <recommendedName>
        <fullName evidence="1">CdiI immunity protein domain-containing protein</fullName>
    </recommendedName>
</protein>
<evidence type="ECO:0000313" key="2">
    <source>
        <dbReference type="EMBL" id="NKZ13173.1"/>
    </source>
</evidence>
<comment type="caution">
    <text evidence="2">The sequence shown here is derived from an EMBL/GenBank/DDBJ whole genome shotgun (WGS) entry which is preliminary data.</text>
</comment>
<evidence type="ECO:0000259" key="1">
    <source>
        <dbReference type="Pfam" id="PF18593"/>
    </source>
</evidence>
<reference evidence="2 3" key="1">
    <citation type="submission" date="2020-04" db="EMBL/GenBank/DDBJ databases">
        <title>MicrobeNet Type strains.</title>
        <authorList>
            <person name="Nicholson A.C."/>
        </authorList>
    </citation>
    <scope>NUCLEOTIDE SEQUENCE [LARGE SCALE GENOMIC DNA]</scope>
    <source>
        <strain evidence="2 3">ATCC 700731</strain>
    </source>
</reference>
<sequence length="112" mass="12718">MSDCPVPYDVEQFFGAYFHQDWPFEADDWQGIVDQYSGSATRTPRQLQTLATHIDELRGSCPDSELPTAMMDMGGFYDPRPEMTYTEWLGHVAERLRHHAATSDDSGASRTL</sequence>
<organism evidence="2 3">
    <name type="scientific">Mycolicibacterium septicum DSM 44393</name>
    <dbReference type="NCBI Taxonomy" id="1341646"/>
    <lineage>
        <taxon>Bacteria</taxon>
        <taxon>Bacillati</taxon>
        <taxon>Actinomycetota</taxon>
        <taxon>Actinomycetes</taxon>
        <taxon>Mycobacteriales</taxon>
        <taxon>Mycobacteriaceae</taxon>
        <taxon>Mycolicibacterium</taxon>
    </lineage>
</organism>
<evidence type="ECO:0000313" key="3">
    <source>
        <dbReference type="Proteomes" id="UP000518188"/>
    </source>
</evidence>